<name>A0A7S8FH94_9BACT</name>
<dbReference type="EMBL" id="CP047423">
    <property type="protein sequence ID" value="QPD05944.1"/>
    <property type="molecule type" value="Genomic_DNA"/>
</dbReference>
<dbReference type="KEGG" id="nkf:Nkreftii_003718"/>
<evidence type="ECO:0000313" key="2">
    <source>
        <dbReference type="EMBL" id="QPD05944.1"/>
    </source>
</evidence>
<dbReference type="Proteomes" id="UP000593737">
    <property type="component" value="Chromosome"/>
</dbReference>
<organism evidence="2 3">
    <name type="scientific">Candidatus Nitrospira kreftii</name>
    <dbReference type="NCBI Taxonomy" id="2652173"/>
    <lineage>
        <taxon>Bacteria</taxon>
        <taxon>Pseudomonadati</taxon>
        <taxon>Nitrospirota</taxon>
        <taxon>Nitrospiria</taxon>
        <taxon>Nitrospirales</taxon>
        <taxon>Nitrospiraceae</taxon>
        <taxon>Nitrospira</taxon>
    </lineage>
</organism>
<gene>
    <name evidence="2" type="ORF">Nkreftii_003718</name>
</gene>
<proteinExistence type="predicted"/>
<protein>
    <submittedName>
        <fullName evidence="2">Uncharacterized protein</fullName>
    </submittedName>
</protein>
<evidence type="ECO:0000256" key="1">
    <source>
        <dbReference type="SAM" id="MobiDB-lite"/>
    </source>
</evidence>
<sequence length="75" mass="7940">MSILVIIVSAWLLISCGVVGSPIAPEYVGVAVTVEKQKRQQALETDREGTGSVVADPSLEDQDIDLPPSHPVGTR</sequence>
<dbReference type="AlphaFoldDB" id="A0A7S8FH94"/>
<evidence type="ECO:0000313" key="3">
    <source>
        <dbReference type="Proteomes" id="UP000593737"/>
    </source>
</evidence>
<feature type="region of interest" description="Disordered" evidence="1">
    <location>
        <begin position="39"/>
        <end position="75"/>
    </location>
</feature>
<reference evidence="2 3" key="1">
    <citation type="journal article" date="2020" name="ISME J.">
        <title>Enrichment and physiological characterization of a novel comammox Nitrospira indicates ammonium inhibition of complete nitrification.</title>
        <authorList>
            <person name="Sakoula D."/>
            <person name="Koch H."/>
            <person name="Frank J."/>
            <person name="Jetten M.S.M."/>
            <person name="van Kessel M.A.H.J."/>
            <person name="Lucker S."/>
        </authorList>
    </citation>
    <scope>NUCLEOTIDE SEQUENCE [LARGE SCALE GENOMIC DNA]</scope>
    <source>
        <strain evidence="2">Comreactor17</strain>
    </source>
</reference>
<accession>A0A7S8FH94</accession>